<evidence type="ECO:0000256" key="2">
    <source>
        <dbReference type="ARBA" id="ARBA00022898"/>
    </source>
</evidence>
<dbReference type="OMA" id="FPICAEY"/>
<dbReference type="GO" id="GO:0009097">
    <property type="term" value="P:isoleucine biosynthetic process"/>
    <property type="evidence" value="ECO:0007669"/>
    <property type="project" value="TreeGrafter"/>
</dbReference>
<dbReference type="InterPro" id="IPR001926">
    <property type="entry name" value="TrpB-like_PALP"/>
</dbReference>
<dbReference type="GO" id="GO:0003941">
    <property type="term" value="F:L-serine ammonia-lyase activity"/>
    <property type="evidence" value="ECO:0007669"/>
    <property type="project" value="TreeGrafter"/>
</dbReference>
<dbReference type="Pfam" id="PF00291">
    <property type="entry name" value="PALP"/>
    <property type="match status" value="1"/>
</dbReference>
<sequence>MQESVKAGKVVTVEVSPTLSDGTAGDVEPGAITLEFCQKLVDDWVLITEDEISSAIYNTLKYHHKIIEGAAGLAVAAYIKTMDKYKGKNVVIISCGRNISMQKLKAIINKHND</sequence>
<dbReference type="EnsemblMetazoa" id="XM_021047485.2">
    <property type="protein sequence ID" value="XP_020903144.1"/>
    <property type="gene ID" value="LOC110241606"/>
</dbReference>
<evidence type="ECO:0000256" key="4">
    <source>
        <dbReference type="ARBA" id="ARBA00041766"/>
    </source>
</evidence>
<proteinExistence type="predicted"/>
<evidence type="ECO:0000313" key="7">
    <source>
        <dbReference type="EnsemblMetazoa" id="XP_020903144.1"/>
    </source>
</evidence>
<dbReference type="SUPFAM" id="SSF53686">
    <property type="entry name" value="Tryptophan synthase beta subunit-like PLP-dependent enzymes"/>
    <property type="match status" value="1"/>
</dbReference>
<dbReference type="GO" id="GO:0006567">
    <property type="term" value="P:L-threonine catabolic process"/>
    <property type="evidence" value="ECO:0007669"/>
    <property type="project" value="TreeGrafter"/>
</dbReference>
<evidence type="ECO:0000256" key="3">
    <source>
        <dbReference type="ARBA" id="ARBA00023239"/>
    </source>
</evidence>
<protein>
    <recommendedName>
        <fullName evidence="4">L-serine deaminase</fullName>
    </recommendedName>
    <alternativeName>
        <fullName evidence="5">L-threonine dehydratase</fullName>
    </alternativeName>
</protein>
<dbReference type="RefSeq" id="XP_020903144.1">
    <property type="nucleotide sequence ID" value="XM_021047485.2"/>
</dbReference>
<comment type="cofactor">
    <cofactor evidence="1">
        <name>pyridoxal 5'-phosphate</name>
        <dbReference type="ChEBI" id="CHEBI:597326"/>
    </cofactor>
</comment>
<dbReference type="PANTHER" id="PTHR48078">
    <property type="entry name" value="THREONINE DEHYDRATASE, MITOCHONDRIAL-RELATED"/>
    <property type="match status" value="1"/>
</dbReference>
<dbReference type="GeneID" id="110241606"/>
<feature type="domain" description="Tryptophan synthase beta chain-like PALP" evidence="6">
    <location>
        <begin position="1"/>
        <end position="96"/>
    </location>
</feature>
<dbReference type="PANTHER" id="PTHR48078:SF6">
    <property type="entry name" value="L-THREONINE DEHYDRATASE CATABOLIC TDCB"/>
    <property type="match status" value="1"/>
</dbReference>
<organism evidence="7 8">
    <name type="scientific">Exaiptasia diaphana</name>
    <name type="common">Tropical sea anemone</name>
    <name type="synonym">Aiptasia pulchella</name>
    <dbReference type="NCBI Taxonomy" id="2652724"/>
    <lineage>
        <taxon>Eukaryota</taxon>
        <taxon>Metazoa</taxon>
        <taxon>Cnidaria</taxon>
        <taxon>Anthozoa</taxon>
        <taxon>Hexacorallia</taxon>
        <taxon>Actiniaria</taxon>
        <taxon>Aiptasiidae</taxon>
        <taxon>Exaiptasia</taxon>
    </lineage>
</organism>
<evidence type="ECO:0000256" key="5">
    <source>
        <dbReference type="ARBA" id="ARBA00042605"/>
    </source>
</evidence>
<keyword evidence="3" id="KW-0456">Lyase</keyword>
<evidence type="ECO:0000259" key="6">
    <source>
        <dbReference type="Pfam" id="PF00291"/>
    </source>
</evidence>
<dbReference type="EnsemblMetazoa" id="XM_021047487.2">
    <property type="protein sequence ID" value="XP_020903146.1"/>
    <property type="gene ID" value="LOC110241606"/>
</dbReference>
<accession>A0A913XF13</accession>
<dbReference type="InterPro" id="IPR050147">
    <property type="entry name" value="Ser/Thr_Dehydratase"/>
</dbReference>
<dbReference type="Gene3D" id="3.40.50.1100">
    <property type="match status" value="1"/>
</dbReference>
<reference evidence="7" key="1">
    <citation type="submission" date="2022-11" db="UniProtKB">
        <authorList>
            <consortium name="EnsemblMetazoa"/>
        </authorList>
    </citation>
    <scope>IDENTIFICATION</scope>
</reference>
<evidence type="ECO:0000256" key="1">
    <source>
        <dbReference type="ARBA" id="ARBA00001933"/>
    </source>
</evidence>
<dbReference type="OrthoDB" id="4418812at2759"/>
<dbReference type="AlphaFoldDB" id="A0A913XF13"/>
<dbReference type="InterPro" id="IPR036052">
    <property type="entry name" value="TrpB-like_PALP_sf"/>
</dbReference>
<dbReference type="GO" id="GO:0006565">
    <property type="term" value="P:L-serine catabolic process"/>
    <property type="evidence" value="ECO:0007669"/>
    <property type="project" value="TreeGrafter"/>
</dbReference>
<dbReference type="RefSeq" id="XP_020903146.1">
    <property type="nucleotide sequence ID" value="XM_021047487.2"/>
</dbReference>
<name>A0A913XF13_EXADI</name>
<keyword evidence="8" id="KW-1185">Reference proteome</keyword>
<keyword evidence="2" id="KW-0663">Pyridoxal phosphate</keyword>
<evidence type="ECO:0000313" key="8">
    <source>
        <dbReference type="Proteomes" id="UP000887567"/>
    </source>
</evidence>
<dbReference type="Proteomes" id="UP000887567">
    <property type="component" value="Unplaced"/>
</dbReference>
<dbReference type="KEGG" id="epa:110241606"/>
<dbReference type="GO" id="GO:0004794">
    <property type="term" value="F:threonine deaminase activity"/>
    <property type="evidence" value="ECO:0007669"/>
    <property type="project" value="TreeGrafter"/>
</dbReference>